<protein>
    <submittedName>
        <fullName evidence="1">Uncharacterized protein</fullName>
    </submittedName>
</protein>
<reference evidence="1 2" key="1">
    <citation type="submission" date="2020-08" db="EMBL/GenBank/DDBJ databases">
        <title>Genomic Encyclopedia of Type Strains, Phase IV (KMG-IV): sequencing the most valuable type-strain genomes for metagenomic binning, comparative biology and taxonomic classification.</title>
        <authorList>
            <person name="Goeker M."/>
        </authorList>
    </citation>
    <scope>NUCLEOTIDE SEQUENCE [LARGE SCALE GENOMIC DNA]</scope>
    <source>
        <strain evidence="1 2">YC6886</strain>
    </source>
</reference>
<keyword evidence="2" id="KW-1185">Reference proteome</keyword>
<evidence type="ECO:0000313" key="2">
    <source>
        <dbReference type="Proteomes" id="UP000557717"/>
    </source>
</evidence>
<accession>A0A840V1J0</accession>
<evidence type="ECO:0000313" key="1">
    <source>
        <dbReference type="EMBL" id="MBB5350926.1"/>
    </source>
</evidence>
<dbReference type="RefSeq" id="WP_184016643.1">
    <property type="nucleotide sequence ID" value="NZ_JACHFD010000004.1"/>
</dbReference>
<proteinExistence type="predicted"/>
<comment type="caution">
    <text evidence="1">The sequence shown here is derived from an EMBL/GenBank/DDBJ whole genome shotgun (WGS) entry which is preliminary data.</text>
</comment>
<sequence>MKPPKKKLDRLTSKMHLESTIRSLERLAAKEDDARLAGALSHLRTNKKLTPKYAAMFLGRLKERAIDLSPSFFKVSLRRDDKEALRTMKPRMLAYLWPALTASQRKVAASLGREETKGH</sequence>
<name>A0A840V1J0_9BACT</name>
<dbReference type="AlphaFoldDB" id="A0A840V1J0"/>
<gene>
    <name evidence="1" type="ORF">HNR46_001160</name>
</gene>
<dbReference type="EMBL" id="JACHFD010000004">
    <property type="protein sequence ID" value="MBB5350926.1"/>
    <property type="molecule type" value="Genomic_DNA"/>
</dbReference>
<organism evidence="1 2">
    <name type="scientific">Haloferula luteola</name>
    <dbReference type="NCBI Taxonomy" id="595692"/>
    <lineage>
        <taxon>Bacteria</taxon>
        <taxon>Pseudomonadati</taxon>
        <taxon>Verrucomicrobiota</taxon>
        <taxon>Verrucomicrobiia</taxon>
        <taxon>Verrucomicrobiales</taxon>
        <taxon>Verrucomicrobiaceae</taxon>
        <taxon>Haloferula</taxon>
    </lineage>
</organism>
<dbReference type="Proteomes" id="UP000557717">
    <property type="component" value="Unassembled WGS sequence"/>
</dbReference>